<gene>
    <name evidence="2" type="ORF">JD77_04544</name>
</gene>
<proteinExistence type="predicted"/>
<evidence type="ECO:0000313" key="3">
    <source>
        <dbReference type="Proteomes" id="UP000319825"/>
    </source>
</evidence>
<comment type="caution">
    <text evidence="2">The sequence shown here is derived from an EMBL/GenBank/DDBJ whole genome shotgun (WGS) entry which is preliminary data.</text>
</comment>
<accession>A0A562IG03</accession>
<protein>
    <submittedName>
        <fullName evidence="2">Uncharacterized protein</fullName>
    </submittedName>
</protein>
<dbReference type="AlphaFoldDB" id="A0A562IG03"/>
<keyword evidence="3" id="KW-1185">Reference proteome</keyword>
<name>A0A562IG03_MICOL</name>
<dbReference type="Proteomes" id="UP000319825">
    <property type="component" value="Unassembled WGS sequence"/>
</dbReference>
<evidence type="ECO:0000256" key="1">
    <source>
        <dbReference type="SAM" id="MobiDB-lite"/>
    </source>
</evidence>
<feature type="region of interest" description="Disordered" evidence="1">
    <location>
        <begin position="163"/>
        <end position="204"/>
    </location>
</feature>
<feature type="compositionally biased region" description="Pro residues" evidence="1">
    <location>
        <begin position="194"/>
        <end position="204"/>
    </location>
</feature>
<evidence type="ECO:0000313" key="2">
    <source>
        <dbReference type="EMBL" id="TWH69534.1"/>
    </source>
</evidence>
<sequence length="204" mass="21442">MITQAVAAVNPDNPATPAGLRALADLITADPGPTPDADPHTTTDSTVLRAVAAVLDPATTMLDTYRAIASTRHTDHRHNWQPTLHTLTNRLPDTTAADMRALTDGINARTDRRHVNELLDNLTAEQTENLHTAITASTANSAADLARAWQNVTTPDGLIPALPKPAGSWAGTVTTTTTPPPPAPRPHTSSTTPHHPPPTPSTSG</sequence>
<reference evidence="2 3" key="1">
    <citation type="submission" date="2019-07" db="EMBL/GenBank/DDBJ databases">
        <title>R&amp;d 2014.</title>
        <authorList>
            <person name="Klenk H.-P."/>
        </authorList>
    </citation>
    <scope>NUCLEOTIDE SEQUENCE [LARGE SCALE GENOMIC DNA]</scope>
    <source>
        <strain evidence="2 3">DSM 43868</strain>
    </source>
</reference>
<dbReference type="EMBL" id="VLKE01000001">
    <property type="protein sequence ID" value="TWH69534.1"/>
    <property type="molecule type" value="Genomic_DNA"/>
</dbReference>
<organism evidence="2 3">
    <name type="scientific">Micromonospora olivasterospora</name>
    <dbReference type="NCBI Taxonomy" id="1880"/>
    <lineage>
        <taxon>Bacteria</taxon>
        <taxon>Bacillati</taxon>
        <taxon>Actinomycetota</taxon>
        <taxon>Actinomycetes</taxon>
        <taxon>Micromonosporales</taxon>
        <taxon>Micromonosporaceae</taxon>
        <taxon>Micromonospora</taxon>
    </lineage>
</organism>